<evidence type="ECO:0000313" key="9">
    <source>
        <dbReference type="EMBL" id="NIE98605.1"/>
    </source>
</evidence>
<feature type="domain" description="Major facilitator superfamily (MFS) profile" evidence="8">
    <location>
        <begin position="10"/>
        <end position="424"/>
    </location>
</feature>
<feature type="transmembrane region" description="Helical" evidence="7">
    <location>
        <begin position="43"/>
        <end position="62"/>
    </location>
</feature>
<accession>A0ABX0QQC3</accession>
<feature type="transmembrane region" description="Helical" evidence="7">
    <location>
        <begin position="6"/>
        <end position="23"/>
    </location>
</feature>
<evidence type="ECO:0000256" key="2">
    <source>
        <dbReference type="ARBA" id="ARBA00022475"/>
    </source>
</evidence>
<dbReference type="InterPro" id="IPR011701">
    <property type="entry name" value="MFS"/>
</dbReference>
<dbReference type="Pfam" id="PF07690">
    <property type="entry name" value="MFS_1"/>
    <property type="match status" value="1"/>
</dbReference>
<dbReference type="PIRSF" id="PIRSF002808">
    <property type="entry name" value="Hexose_phosphate_transp"/>
    <property type="match status" value="1"/>
</dbReference>
<comment type="similarity">
    <text evidence="6">Belongs to the major facilitator superfamily. Phthalate permease family.</text>
</comment>
<comment type="subcellular location">
    <subcellularLocation>
        <location evidence="1">Cell membrane</location>
        <topology evidence="1">Multi-pass membrane protein</topology>
    </subcellularLocation>
</comment>
<proteinExistence type="inferred from homology"/>
<feature type="transmembrane region" description="Helical" evidence="7">
    <location>
        <begin position="398"/>
        <end position="419"/>
    </location>
</feature>
<keyword evidence="4 7" id="KW-1133">Transmembrane helix</keyword>
<evidence type="ECO:0000259" key="8">
    <source>
        <dbReference type="PROSITE" id="PS50850"/>
    </source>
</evidence>
<feature type="transmembrane region" description="Helical" evidence="7">
    <location>
        <begin position="82"/>
        <end position="107"/>
    </location>
</feature>
<dbReference type="InterPro" id="IPR000849">
    <property type="entry name" value="Sugar_P_transporter"/>
</dbReference>
<evidence type="ECO:0000256" key="5">
    <source>
        <dbReference type="ARBA" id="ARBA00023136"/>
    </source>
</evidence>
<evidence type="ECO:0000256" key="3">
    <source>
        <dbReference type="ARBA" id="ARBA00022692"/>
    </source>
</evidence>
<feature type="transmembrane region" description="Helical" evidence="7">
    <location>
        <begin position="271"/>
        <end position="300"/>
    </location>
</feature>
<keyword evidence="2" id="KW-1003">Cell membrane</keyword>
<dbReference type="CDD" id="cd17319">
    <property type="entry name" value="MFS_ExuT_GudP_like"/>
    <property type="match status" value="1"/>
</dbReference>
<organism evidence="9 10">
    <name type="scientific">Candidatus Pantoea formicae</name>
    <dbReference type="NCBI Taxonomy" id="2608355"/>
    <lineage>
        <taxon>Bacteria</taxon>
        <taxon>Pseudomonadati</taxon>
        <taxon>Pseudomonadota</taxon>
        <taxon>Gammaproteobacteria</taxon>
        <taxon>Enterobacterales</taxon>
        <taxon>Erwiniaceae</taxon>
        <taxon>Pantoea</taxon>
    </lineage>
</organism>
<evidence type="ECO:0000256" key="1">
    <source>
        <dbReference type="ARBA" id="ARBA00004651"/>
    </source>
</evidence>
<dbReference type="PANTHER" id="PTHR11662">
    <property type="entry name" value="SOLUTE CARRIER FAMILY 17"/>
    <property type="match status" value="1"/>
</dbReference>
<dbReference type="InterPro" id="IPR036259">
    <property type="entry name" value="MFS_trans_sf"/>
</dbReference>
<feature type="transmembrane region" description="Helical" evidence="7">
    <location>
        <begin position="239"/>
        <end position="259"/>
    </location>
</feature>
<dbReference type="Gene3D" id="1.20.1250.20">
    <property type="entry name" value="MFS general substrate transporter like domains"/>
    <property type="match status" value="2"/>
</dbReference>
<comment type="caution">
    <text evidence="9">The sequence shown here is derived from an EMBL/GenBank/DDBJ whole genome shotgun (WGS) entry which is preliminary data.</text>
</comment>
<evidence type="ECO:0000313" key="10">
    <source>
        <dbReference type="Proteomes" id="UP000780690"/>
    </source>
</evidence>
<evidence type="ECO:0000256" key="4">
    <source>
        <dbReference type="ARBA" id="ARBA00022989"/>
    </source>
</evidence>
<gene>
    <name evidence="9" type="ORF">F3J38_00755</name>
</gene>
<dbReference type="RefSeq" id="WP_167134216.1">
    <property type="nucleotide sequence ID" value="NZ_VWXD01000001.1"/>
</dbReference>
<sequence>MDTSKIRYSMLGFIGMAMLVNFIDRATLSVAAPLMSKELGFDAAAMGWAFSAFGWAYMLFQIPGGILLDKFGSRLVYGSAILIWSIFTFIQGLVYLFPAPFIMLFMFRFLMGAAEAPATPASSRLTVQWFPDKERGFATSIYQTMPYVALAVFTPVMTWFMHTFSWHYAFYTSGILGMVFGIIWLTSVRDPLKHKKVNQAEINYIQQGGGIPDLGADQLQKTRLSWLQVRKMCCNRMMIGIYIGQFSLTSITWFFFTWFPTYLYEAKGMSIIKVGLVAAIPALAGFLGGIVGGLISDYFLRKGYSLTFARKFPIILGMLLSCSIIAANYTRSDVIVVLVMSIAFFAKGFGNLGWCILSDTSPKEALGLSGGIFNTFGNVAGILTPLVIGFILEATKSFDMAILYVGSMGIIGALSYLFIVGPLQRQALPDNDDAPRRAVQHRSA</sequence>
<feature type="transmembrane region" description="Helical" evidence="7">
    <location>
        <begin position="168"/>
        <end position="186"/>
    </location>
</feature>
<feature type="transmembrane region" description="Helical" evidence="7">
    <location>
        <begin position="312"/>
        <end position="329"/>
    </location>
</feature>
<name>A0ABX0QQC3_9GAMM</name>
<keyword evidence="10" id="KW-1185">Reference proteome</keyword>
<dbReference type="EMBL" id="VWXD01000001">
    <property type="protein sequence ID" value="NIE98605.1"/>
    <property type="molecule type" value="Genomic_DNA"/>
</dbReference>
<keyword evidence="5 7" id="KW-0472">Membrane</keyword>
<evidence type="ECO:0000256" key="6">
    <source>
        <dbReference type="ARBA" id="ARBA00038514"/>
    </source>
</evidence>
<protein>
    <submittedName>
        <fullName evidence="9">MFS transporter</fullName>
    </submittedName>
</protein>
<dbReference type="InterPro" id="IPR020846">
    <property type="entry name" value="MFS_dom"/>
</dbReference>
<dbReference type="NCBIfam" id="TIGR00893">
    <property type="entry name" value="2A0114"/>
    <property type="match status" value="1"/>
</dbReference>
<feature type="transmembrane region" description="Helical" evidence="7">
    <location>
        <begin position="369"/>
        <end position="392"/>
    </location>
</feature>
<dbReference type="PANTHER" id="PTHR11662:SF399">
    <property type="entry name" value="FI19708P1-RELATED"/>
    <property type="match status" value="1"/>
</dbReference>
<feature type="transmembrane region" description="Helical" evidence="7">
    <location>
        <begin position="335"/>
        <end position="357"/>
    </location>
</feature>
<dbReference type="Proteomes" id="UP000780690">
    <property type="component" value="Unassembled WGS sequence"/>
</dbReference>
<dbReference type="InterPro" id="IPR050382">
    <property type="entry name" value="MFS_Na/Anion_cotransporter"/>
</dbReference>
<reference evidence="9 10" key="1">
    <citation type="journal article" date="2019" name="bioRxiv">
        <title>Bacteria contribute to plant secondary compound degradation in a generalist herbivore system.</title>
        <authorList>
            <person name="Francoeur C.B."/>
            <person name="Khadempour L."/>
            <person name="Moreira-Soto R.D."/>
            <person name="Gotting K."/>
            <person name="Book A.J."/>
            <person name="Pinto-Tomas A.A."/>
            <person name="Keefover-Ring K."/>
            <person name="Currie C.R."/>
        </authorList>
    </citation>
    <scope>NUCLEOTIDE SEQUENCE [LARGE SCALE GENOMIC DNA]</scope>
    <source>
        <strain evidence="9 10">Acro-805</strain>
    </source>
</reference>
<dbReference type="SUPFAM" id="SSF103473">
    <property type="entry name" value="MFS general substrate transporter"/>
    <property type="match status" value="1"/>
</dbReference>
<dbReference type="PROSITE" id="PS50850">
    <property type="entry name" value="MFS"/>
    <property type="match status" value="1"/>
</dbReference>
<keyword evidence="3 7" id="KW-0812">Transmembrane</keyword>
<evidence type="ECO:0000256" key="7">
    <source>
        <dbReference type="SAM" id="Phobius"/>
    </source>
</evidence>